<keyword evidence="3" id="KW-1185">Reference proteome</keyword>
<dbReference type="Proteomes" id="UP001219934">
    <property type="component" value="Unassembled WGS sequence"/>
</dbReference>
<dbReference type="EMBL" id="JAPTMU010000015">
    <property type="protein sequence ID" value="KAJ4931183.1"/>
    <property type="molecule type" value="Genomic_DNA"/>
</dbReference>
<gene>
    <name evidence="2" type="ORF">JOQ06_025481</name>
</gene>
<accession>A0AAD6ASJ8</accession>
<organism evidence="2 3">
    <name type="scientific">Pogonophryne albipinna</name>
    <dbReference type="NCBI Taxonomy" id="1090488"/>
    <lineage>
        <taxon>Eukaryota</taxon>
        <taxon>Metazoa</taxon>
        <taxon>Chordata</taxon>
        <taxon>Craniata</taxon>
        <taxon>Vertebrata</taxon>
        <taxon>Euteleostomi</taxon>
        <taxon>Actinopterygii</taxon>
        <taxon>Neopterygii</taxon>
        <taxon>Teleostei</taxon>
        <taxon>Neoteleostei</taxon>
        <taxon>Acanthomorphata</taxon>
        <taxon>Eupercaria</taxon>
        <taxon>Perciformes</taxon>
        <taxon>Notothenioidei</taxon>
        <taxon>Pogonophryne</taxon>
    </lineage>
</organism>
<name>A0AAD6ASJ8_9TELE</name>
<feature type="compositionally biased region" description="Polar residues" evidence="1">
    <location>
        <begin position="51"/>
        <end position="62"/>
    </location>
</feature>
<reference evidence="2" key="1">
    <citation type="submission" date="2022-11" db="EMBL/GenBank/DDBJ databases">
        <title>Chromosome-level genome of Pogonophryne albipinna.</title>
        <authorList>
            <person name="Jo E."/>
        </authorList>
    </citation>
    <scope>NUCLEOTIDE SEQUENCE</scope>
    <source>
        <strain evidence="2">SGF0006</strain>
        <tissue evidence="2">Muscle</tissue>
    </source>
</reference>
<evidence type="ECO:0000313" key="2">
    <source>
        <dbReference type="EMBL" id="KAJ4931183.1"/>
    </source>
</evidence>
<evidence type="ECO:0000313" key="3">
    <source>
        <dbReference type="Proteomes" id="UP001219934"/>
    </source>
</evidence>
<feature type="region of interest" description="Disordered" evidence="1">
    <location>
        <begin position="51"/>
        <end position="72"/>
    </location>
</feature>
<sequence length="72" mass="8186">MRGEDRKSRQRRGKDYYILHGTSGVSVDLSSEFMVTILHLMTRELNVSCTSDSQKTDYSVSQGRAVKKRSDS</sequence>
<dbReference type="AlphaFoldDB" id="A0AAD6ASJ8"/>
<protein>
    <submittedName>
        <fullName evidence="2">Uncharacterized protein</fullName>
    </submittedName>
</protein>
<proteinExistence type="predicted"/>
<evidence type="ECO:0000256" key="1">
    <source>
        <dbReference type="SAM" id="MobiDB-lite"/>
    </source>
</evidence>
<comment type="caution">
    <text evidence="2">The sequence shown here is derived from an EMBL/GenBank/DDBJ whole genome shotgun (WGS) entry which is preliminary data.</text>
</comment>